<evidence type="ECO:0000256" key="10">
    <source>
        <dbReference type="SAM" id="Phobius"/>
    </source>
</evidence>
<evidence type="ECO:0000256" key="7">
    <source>
        <dbReference type="ARBA" id="ARBA00023242"/>
    </source>
</evidence>
<keyword evidence="10" id="KW-1133">Transmembrane helix</keyword>
<evidence type="ECO:0000256" key="3">
    <source>
        <dbReference type="ARBA" id="ARBA00022737"/>
    </source>
</evidence>
<accession>A0A5A9PMU0</accession>
<dbReference type="PROSITE" id="PS50157">
    <property type="entry name" value="ZINC_FINGER_C2H2_2"/>
    <property type="match status" value="5"/>
</dbReference>
<gene>
    <name evidence="12" type="ORF">E1301_Tti009175</name>
</gene>
<feature type="transmembrane region" description="Helical" evidence="10">
    <location>
        <begin position="51"/>
        <end position="74"/>
    </location>
</feature>
<dbReference type="PROSITE" id="PS00028">
    <property type="entry name" value="ZINC_FINGER_C2H2_1"/>
    <property type="match status" value="4"/>
</dbReference>
<keyword evidence="10" id="KW-0812">Transmembrane</keyword>
<dbReference type="GO" id="GO:0000978">
    <property type="term" value="F:RNA polymerase II cis-regulatory region sequence-specific DNA binding"/>
    <property type="evidence" value="ECO:0007669"/>
    <property type="project" value="TreeGrafter"/>
</dbReference>
<evidence type="ECO:0000256" key="6">
    <source>
        <dbReference type="ARBA" id="ARBA00022833"/>
    </source>
</evidence>
<dbReference type="Gene3D" id="3.30.160.60">
    <property type="entry name" value="Classic Zinc Finger"/>
    <property type="match status" value="5"/>
</dbReference>
<feature type="region of interest" description="Disordered" evidence="9">
    <location>
        <begin position="89"/>
        <end position="114"/>
    </location>
</feature>
<protein>
    <recommendedName>
        <fullName evidence="11">C2H2-type domain-containing protein</fullName>
    </recommendedName>
</protein>
<feature type="domain" description="C2H2-type" evidence="11">
    <location>
        <begin position="406"/>
        <end position="435"/>
    </location>
</feature>
<dbReference type="SUPFAM" id="SSF57667">
    <property type="entry name" value="beta-beta-alpha zinc fingers"/>
    <property type="match status" value="3"/>
</dbReference>
<sequence>MIQADVQYVFREGDIGAPSKFLEELLKINGVTTTPAPATTIYPTVVNNTSAAWVVAIIVPCAIAILLVPCWILLCCEGDEEPDFLIIKEERPDNINDEDSEREATTTENQKEDRQYGNKGIFVSVNRDNFIDQDTNSVQHCHQQTNGIQPELLKNENPQEMIARGPDMHMPGGEPIMERGPEGEAKSTLHSVTSYASWDSSTFDVATNNHSYTESDSNAGPSVNQFLMYRGSADPTCSYATQIDSNDLPVHELEHHVMPKNGASGLEKVVISPSPFSLSFKLPNSTRMERKDKFFCKHCGKAFSQPSTLLRHQKLHTRERLHSCTLCGKRFSQASSLKRHHSIHRGEKPFRCLHCGKHFSDQSNLKKHVNVHTGEKPYGCNQCGKMFNQSSNLKTHMKIHTREKPFKCEWCGRMFAYKYILVKHQQRNCLSQLSPD</sequence>
<dbReference type="Proteomes" id="UP000324632">
    <property type="component" value="Chromosome 4"/>
</dbReference>
<dbReference type="FunFam" id="3.30.160.60:FF:000340">
    <property type="entry name" value="zinc finger protein 473 isoform X1"/>
    <property type="match status" value="1"/>
</dbReference>
<keyword evidence="7" id="KW-0539">Nucleus</keyword>
<evidence type="ECO:0000256" key="5">
    <source>
        <dbReference type="ARBA" id="ARBA00022786"/>
    </source>
</evidence>
<evidence type="ECO:0000256" key="8">
    <source>
        <dbReference type="PROSITE-ProRule" id="PRU00042"/>
    </source>
</evidence>
<keyword evidence="6" id="KW-0862">Zinc</keyword>
<dbReference type="FunFam" id="3.30.160.60:FF:000446">
    <property type="entry name" value="Zinc finger protein"/>
    <property type="match status" value="1"/>
</dbReference>
<dbReference type="Pfam" id="PF00096">
    <property type="entry name" value="zf-C2H2"/>
    <property type="match status" value="4"/>
</dbReference>
<comment type="pathway">
    <text evidence="1">Protein modification; protein ubiquitination.</text>
</comment>
<keyword evidence="4 8" id="KW-0863">Zinc-finger</keyword>
<dbReference type="FunFam" id="3.30.160.60:FF:000912">
    <property type="entry name" value="Zinc finger protein 660"/>
    <property type="match status" value="1"/>
</dbReference>
<keyword evidence="3" id="KW-0677">Repeat</keyword>
<feature type="domain" description="C2H2-type" evidence="11">
    <location>
        <begin position="350"/>
        <end position="377"/>
    </location>
</feature>
<dbReference type="EMBL" id="SOYY01000004">
    <property type="protein sequence ID" value="KAA0722077.1"/>
    <property type="molecule type" value="Genomic_DNA"/>
</dbReference>
<dbReference type="FunFam" id="3.30.160.60:FF:000100">
    <property type="entry name" value="Zinc finger 45-like"/>
    <property type="match status" value="1"/>
</dbReference>
<evidence type="ECO:0000259" key="11">
    <source>
        <dbReference type="PROSITE" id="PS50157"/>
    </source>
</evidence>
<name>A0A5A9PMU0_9TELE</name>
<dbReference type="GO" id="GO:0031519">
    <property type="term" value="C:PcG protein complex"/>
    <property type="evidence" value="ECO:0007669"/>
    <property type="project" value="TreeGrafter"/>
</dbReference>
<dbReference type="FunFam" id="3.30.160.60:FF:000557">
    <property type="entry name" value="zinc finger and SCAN domain-containing protein 29"/>
    <property type="match status" value="1"/>
</dbReference>
<dbReference type="GO" id="GO:0005667">
    <property type="term" value="C:transcription regulator complex"/>
    <property type="evidence" value="ECO:0007669"/>
    <property type="project" value="TreeGrafter"/>
</dbReference>
<keyword evidence="2" id="KW-0479">Metal-binding</keyword>
<evidence type="ECO:0000313" key="12">
    <source>
        <dbReference type="EMBL" id="KAA0722077.1"/>
    </source>
</evidence>
<keyword evidence="10" id="KW-0472">Membrane</keyword>
<feature type="compositionally biased region" description="Basic and acidic residues" evidence="9">
    <location>
        <begin position="102"/>
        <end position="114"/>
    </location>
</feature>
<dbReference type="GO" id="GO:0000785">
    <property type="term" value="C:chromatin"/>
    <property type="evidence" value="ECO:0007669"/>
    <property type="project" value="TreeGrafter"/>
</dbReference>
<comment type="caution">
    <text evidence="12">The sequence shown here is derived from an EMBL/GenBank/DDBJ whole genome shotgun (WGS) entry which is preliminary data.</text>
</comment>
<organism evidence="12 13">
    <name type="scientific">Triplophysa tibetana</name>
    <dbReference type="NCBI Taxonomy" id="1572043"/>
    <lineage>
        <taxon>Eukaryota</taxon>
        <taxon>Metazoa</taxon>
        <taxon>Chordata</taxon>
        <taxon>Craniata</taxon>
        <taxon>Vertebrata</taxon>
        <taxon>Euteleostomi</taxon>
        <taxon>Actinopterygii</taxon>
        <taxon>Neopterygii</taxon>
        <taxon>Teleostei</taxon>
        <taxon>Ostariophysi</taxon>
        <taxon>Cypriniformes</taxon>
        <taxon>Nemacheilidae</taxon>
        <taxon>Triplophysa</taxon>
    </lineage>
</organism>
<evidence type="ECO:0000256" key="2">
    <source>
        <dbReference type="ARBA" id="ARBA00022723"/>
    </source>
</evidence>
<feature type="domain" description="C2H2-type" evidence="11">
    <location>
        <begin position="378"/>
        <end position="405"/>
    </location>
</feature>
<keyword evidence="13" id="KW-1185">Reference proteome</keyword>
<reference evidence="12 13" key="1">
    <citation type="journal article" date="2019" name="Mol. Ecol. Resour.">
        <title>Chromosome-level genome assembly of Triplophysa tibetana, a fish adapted to the harsh high-altitude environment of the Tibetan Plateau.</title>
        <authorList>
            <person name="Yang X."/>
            <person name="Liu H."/>
            <person name="Ma Z."/>
            <person name="Zou Y."/>
            <person name="Zou M."/>
            <person name="Mao Y."/>
            <person name="Li X."/>
            <person name="Wang H."/>
            <person name="Chen T."/>
            <person name="Wang W."/>
            <person name="Yang R."/>
        </authorList>
    </citation>
    <scope>NUCLEOTIDE SEQUENCE [LARGE SCALE GENOMIC DNA]</scope>
    <source>
        <strain evidence="12">TTIB1903HZAU</strain>
        <tissue evidence="12">Muscle</tissue>
    </source>
</reference>
<feature type="domain" description="C2H2-type" evidence="11">
    <location>
        <begin position="322"/>
        <end position="349"/>
    </location>
</feature>
<evidence type="ECO:0000256" key="1">
    <source>
        <dbReference type="ARBA" id="ARBA00004906"/>
    </source>
</evidence>
<dbReference type="GO" id="GO:0008270">
    <property type="term" value="F:zinc ion binding"/>
    <property type="evidence" value="ECO:0007669"/>
    <property type="project" value="UniProtKB-KW"/>
</dbReference>
<dbReference type="SMART" id="SM00355">
    <property type="entry name" value="ZnF_C2H2"/>
    <property type="match status" value="5"/>
</dbReference>
<evidence type="ECO:0000256" key="9">
    <source>
        <dbReference type="SAM" id="MobiDB-lite"/>
    </source>
</evidence>
<dbReference type="InterPro" id="IPR036236">
    <property type="entry name" value="Znf_C2H2_sf"/>
</dbReference>
<dbReference type="GO" id="GO:0000981">
    <property type="term" value="F:DNA-binding transcription factor activity, RNA polymerase II-specific"/>
    <property type="evidence" value="ECO:0007669"/>
    <property type="project" value="TreeGrafter"/>
</dbReference>
<dbReference type="InterPro" id="IPR013087">
    <property type="entry name" value="Znf_C2H2_type"/>
</dbReference>
<dbReference type="AlphaFoldDB" id="A0A5A9PMU0"/>
<keyword evidence="5" id="KW-0833">Ubl conjugation pathway</keyword>
<evidence type="ECO:0000256" key="4">
    <source>
        <dbReference type="ARBA" id="ARBA00022771"/>
    </source>
</evidence>
<dbReference type="PANTHER" id="PTHR14003">
    <property type="entry name" value="TRANSCRIPTIONAL REPRESSOR PROTEIN YY"/>
    <property type="match status" value="1"/>
</dbReference>
<evidence type="ECO:0000313" key="13">
    <source>
        <dbReference type="Proteomes" id="UP000324632"/>
    </source>
</evidence>
<feature type="domain" description="C2H2-type" evidence="11">
    <location>
        <begin position="294"/>
        <end position="321"/>
    </location>
</feature>
<proteinExistence type="predicted"/>
<dbReference type="PANTHER" id="PTHR14003:SF23">
    <property type="entry name" value="ZINC FINGER PROTEIN 143"/>
    <property type="match status" value="1"/>
</dbReference>